<accession>A0A2P2NNV3</accession>
<name>A0A2P2NNV3_RHIMU</name>
<sequence>MSMEEPSHYHSGSCFIFHPNMLSRTDSANYFPIHVLDWNMELPVPTKASFAHGHQTFMGRSCSPR</sequence>
<dbReference type="AlphaFoldDB" id="A0A2P2NNV3"/>
<organism evidence="1">
    <name type="scientific">Rhizophora mucronata</name>
    <name type="common">Asiatic mangrove</name>
    <dbReference type="NCBI Taxonomy" id="61149"/>
    <lineage>
        <taxon>Eukaryota</taxon>
        <taxon>Viridiplantae</taxon>
        <taxon>Streptophyta</taxon>
        <taxon>Embryophyta</taxon>
        <taxon>Tracheophyta</taxon>
        <taxon>Spermatophyta</taxon>
        <taxon>Magnoliopsida</taxon>
        <taxon>eudicotyledons</taxon>
        <taxon>Gunneridae</taxon>
        <taxon>Pentapetalae</taxon>
        <taxon>rosids</taxon>
        <taxon>fabids</taxon>
        <taxon>Malpighiales</taxon>
        <taxon>Rhizophoraceae</taxon>
        <taxon>Rhizophora</taxon>
    </lineage>
</organism>
<dbReference type="EMBL" id="GGEC01063693">
    <property type="protein sequence ID" value="MBX44177.1"/>
    <property type="molecule type" value="Transcribed_RNA"/>
</dbReference>
<protein>
    <submittedName>
        <fullName evidence="1">Uncharacterized protein</fullName>
    </submittedName>
</protein>
<evidence type="ECO:0000313" key="1">
    <source>
        <dbReference type="EMBL" id="MBX44177.1"/>
    </source>
</evidence>
<proteinExistence type="predicted"/>
<reference evidence="1" key="1">
    <citation type="submission" date="2018-02" db="EMBL/GenBank/DDBJ databases">
        <title>Rhizophora mucronata_Transcriptome.</title>
        <authorList>
            <person name="Meera S.P."/>
            <person name="Sreeshan A."/>
            <person name="Augustine A."/>
        </authorList>
    </citation>
    <scope>NUCLEOTIDE SEQUENCE</scope>
    <source>
        <tissue evidence="1">Leaf</tissue>
    </source>
</reference>